<dbReference type="Proteomes" id="UP001162131">
    <property type="component" value="Unassembled WGS sequence"/>
</dbReference>
<dbReference type="Gene3D" id="1.20.1560.10">
    <property type="entry name" value="ABC transporter type 1, transmembrane domain"/>
    <property type="match status" value="2"/>
</dbReference>
<evidence type="ECO:0000256" key="9">
    <source>
        <dbReference type="ARBA" id="ARBA00023136"/>
    </source>
</evidence>
<comment type="caution">
    <text evidence="14">The sequence shown here is derived from an EMBL/GenBank/DDBJ whole genome shotgun (WGS) entry which is preliminary data.</text>
</comment>
<dbReference type="CDD" id="cd03244">
    <property type="entry name" value="ABCC_MRP_domain2"/>
    <property type="match status" value="1"/>
</dbReference>
<dbReference type="InterPro" id="IPR044726">
    <property type="entry name" value="ABCC_6TM_D2"/>
</dbReference>
<feature type="transmembrane region" description="Helical" evidence="11">
    <location>
        <begin position="445"/>
        <end position="463"/>
    </location>
</feature>
<keyword evidence="15" id="KW-1185">Reference proteome</keyword>
<feature type="transmembrane region" description="Helical" evidence="11">
    <location>
        <begin position="414"/>
        <end position="433"/>
    </location>
</feature>
<evidence type="ECO:0000256" key="5">
    <source>
        <dbReference type="ARBA" id="ARBA00022737"/>
    </source>
</evidence>
<dbReference type="CDD" id="cd18579">
    <property type="entry name" value="ABC_6TM_ABCC_D1"/>
    <property type="match status" value="1"/>
</dbReference>
<dbReference type="FunFam" id="1.20.1560.10:FF:000063">
    <property type="entry name" value="Multidrug resistance protein ABC transporter"/>
    <property type="match status" value="1"/>
</dbReference>
<dbReference type="PROSITE" id="PS50929">
    <property type="entry name" value="ABC_TM1F"/>
    <property type="match status" value="2"/>
</dbReference>
<dbReference type="InterPro" id="IPR027417">
    <property type="entry name" value="P-loop_NTPase"/>
</dbReference>
<keyword evidence="8 11" id="KW-1133">Transmembrane helix</keyword>
<reference evidence="14" key="1">
    <citation type="submission" date="2021-09" db="EMBL/GenBank/DDBJ databases">
        <authorList>
            <consortium name="AG Swart"/>
            <person name="Singh M."/>
            <person name="Singh A."/>
            <person name="Seah K."/>
            <person name="Emmerich C."/>
        </authorList>
    </citation>
    <scope>NUCLEOTIDE SEQUENCE</scope>
    <source>
        <strain evidence="14">ATCC30299</strain>
    </source>
</reference>
<name>A0AAU9K9B4_9CILI</name>
<evidence type="ECO:0000256" key="7">
    <source>
        <dbReference type="ARBA" id="ARBA00022840"/>
    </source>
</evidence>
<dbReference type="PROSITE" id="PS00211">
    <property type="entry name" value="ABC_TRANSPORTER_1"/>
    <property type="match status" value="1"/>
</dbReference>
<dbReference type="PANTHER" id="PTHR24223">
    <property type="entry name" value="ATP-BINDING CASSETTE SUB-FAMILY C"/>
    <property type="match status" value="1"/>
</dbReference>
<feature type="transmembrane region" description="Helical" evidence="11">
    <location>
        <begin position="899"/>
        <end position="917"/>
    </location>
</feature>
<dbReference type="GO" id="GO:0016887">
    <property type="term" value="F:ATP hydrolysis activity"/>
    <property type="evidence" value="ECO:0007669"/>
    <property type="project" value="InterPro"/>
</dbReference>
<dbReference type="InterPro" id="IPR036640">
    <property type="entry name" value="ABC1_TM_sf"/>
</dbReference>
<feature type="transmembrane region" description="Helical" evidence="11">
    <location>
        <begin position="949"/>
        <end position="975"/>
    </location>
</feature>
<sequence>MDNICSPFVTDRGVENTCFVNFYLVFIPELIWTLLISLEIFFKPKSSSITLPNIFSTMFVGIIGSFFINFTIFLFAVDTDLVFGAKTLAFIVSLLQWQIILYSYQTHFHMDQWTFTDLWSIKFFWAIRPLWLIMEFVVYSMNFGLPQRQSGGKEVYQSKLLEVFWLIPQLLIVALCYMMLSGYARIRGNRSRYRPLIVSQDIEGVDQENQKNRYDRASIFSRLLTSWIYPLLKIGNQRPIELTDIESLSKTETTEFQKQEMKTICEKYLSNKNDKRALLKALYRRFLPEIIVLFFVGFIATLMDFSGAVFIKLLENFLDPKSTQPYWRGFALVAYMLLSKIVQAIANNHYRFNVSILGIHIKAGLSSFIFEKSLSISPQLLSSGEQKNSANFTYAQIVNLMQVDLERIAMGIPYSMRAITWPIQWIIGIYLLYSTMGWEGGTAGIILMAILFGINIVIARTMAKLQKIVMEKKDTRMKLCNELLANIKVFKLYNWEKKIAERVKNAREVEIGFIRKGLTWMMWVIFLNWGTRNYLIMGVLITMTLSGIVLTPGDIFAGIAVIQILNMSIRLIPDIISNFLNMLVSLKRIQDYLQCREIINYNDSEQGELHPDLAIGMNTASFAWELPEENTTGELKESKAVLKDLSLEIKHGEFVAIVGRVGSGKSSVLQALIQNMNFVRTAEFSNMFINGSVSYVSQEAWIQNTTIKNNILFGSPVNENRYQEVLNVCQLRKDLEILPGGDLTEIGERGINLSGGQKIRVSIARAIYSDHDVILLDDPLSAVDAHVGKEIFQQCFIDFLKGKTRVLVTNNQQFLPFVDRIIVLNQGKIVEIGNYQELLKADGYFKNEFLVSTDHGQLQKAESEEEIVEEKKETTKGTKIIEVEERVTGRISFNVYKTYFQYSGGIKVVILVIFFMLCWQADRMYTDLYLSEWTNQTGAEQEENQTKNILIYSIGSFSVNLFILFRLMTTIFSGLKAARTIFERMVNALLDAPINKFYDVTPTGRILNRLSKDQNTIDTQLLFALNGSIGQIFTVLSIICMCAYIVPWVLVALPIAIYLSMKIQNFYISSSRELMRLESMSRSPIVQHFSETISGANTIRAFAFQEQFIKKNEELVNSNTSIYFQQQACNCWLGITLEFVSDSLLTVSALIIVGFKGLINPGLAGLCLSYAITLPENIYFLIFATSFLENMMVSVERAHQLAQTQGEAPRQRQKDSELKNKNWPHDGSVEFENFQMKYRDDTEIVLKGVTGTVKPKERIGIVGRTGSGKSSLCLALFRIVESYGGKIYVDGVDISEIGLDLLRQKLCVIPQDPTLFQGTLKENLDPFNECKKEDLIESLKLVEIFPDENPADVLEKEVKDNGSNFSLGQRQLICIARAILRHSKIMFLDEATASVDYKTDAIIQDAIRNKFKDCTVLTIAHRINTIMDYDRVIVMDKGKIAEFDTPQRLMEKKGIFYSLVVQHKKL</sequence>
<evidence type="ECO:0000256" key="1">
    <source>
        <dbReference type="ARBA" id="ARBA00004127"/>
    </source>
</evidence>
<evidence type="ECO:0000256" key="6">
    <source>
        <dbReference type="ARBA" id="ARBA00022741"/>
    </source>
</evidence>
<proteinExistence type="inferred from homology"/>
<evidence type="ECO:0000256" key="3">
    <source>
        <dbReference type="ARBA" id="ARBA00022448"/>
    </source>
</evidence>
<evidence type="ECO:0000259" key="13">
    <source>
        <dbReference type="PROSITE" id="PS50929"/>
    </source>
</evidence>
<dbReference type="InterPro" id="IPR011527">
    <property type="entry name" value="ABC1_TM_dom"/>
</dbReference>
<dbReference type="Pfam" id="PF00005">
    <property type="entry name" value="ABC_tran"/>
    <property type="match status" value="2"/>
</dbReference>
<keyword evidence="9 11" id="KW-0472">Membrane</keyword>
<keyword evidence="7" id="KW-0067">ATP-binding</keyword>
<gene>
    <name evidence="14" type="ORF">BSTOLATCC_MIC62394</name>
</gene>
<feature type="transmembrane region" description="Helical" evidence="11">
    <location>
        <begin position="163"/>
        <end position="184"/>
    </location>
</feature>
<feature type="domain" description="ABC transmembrane type-1" evidence="13">
    <location>
        <begin position="910"/>
        <end position="1190"/>
    </location>
</feature>
<evidence type="ECO:0000256" key="11">
    <source>
        <dbReference type="SAM" id="Phobius"/>
    </source>
</evidence>
<dbReference type="EMBL" id="CAJZBQ010000060">
    <property type="protein sequence ID" value="CAG9334809.1"/>
    <property type="molecule type" value="Genomic_DNA"/>
</dbReference>
<feature type="transmembrane region" description="Helical" evidence="11">
    <location>
        <begin position="54"/>
        <end position="77"/>
    </location>
</feature>
<dbReference type="SMART" id="SM00382">
    <property type="entry name" value="AAA"/>
    <property type="match status" value="2"/>
</dbReference>
<feature type="region of interest" description="Disordered" evidence="10">
    <location>
        <begin position="1203"/>
        <end position="1223"/>
    </location>
</feature>
<comment type="similarity">
    <text evidence="2">Belongs to the ABC transporter superfamily. ABCC family. Conjugate transporter (TC 3.A.1.208) subfamily.</text>
</comment>
<keyword evidence="6" id="KW-0547">Nucleotide-binding</keyword>
<dbReference type="CDD" id="cd03250">
    <property type="entry name" value="ABCC_MRP_domain1"/>
    <property type="match status" value="1"/>
</dbReference>
<dbReference type="SUPFAM" id="SSF52540">
    <property type="entry name" value="P-loop containing nucleoside triphosphate hydrolases"/>
    <property type="match status" value="2"/>
</dbReference>
<evidence type="ECO:0000256" key="10">
    <source>
        <dbReference type="SAM" id="MobiDB-lite"/>
    </source>
</evidence>
<dbReference type="Gene3D" id="3.40.50.300">
    <property type="entry name" value="P-loop containing nucleotide triphosphate hydrolases"/>
    <property type="match status" value="2"/>
</dbReference>
<dbReference type="InterPro" id="IPR003593">
    <property type="entry name" value="AAA+_ATPase"/>
</dbReference>
<dbReference type="GO" id="GO:0016020">
    <property type="term" value="C:membrane"/>
    <property type="evidence" value="ECO:0007669"/>
    <property type="project" value="InterPro"/>
</dbReference>
<feature type="transmembrane region" description="Helical" evidence="11">
    <location>
        <begin position="20"/>
        <end position="42"/>
    </location>
</feature>
<dbReference type="PANTHER" id="PTHR24223:SF415">
    <property type="entry name" value="FI20190P1"/>
    <property type="match status" value="1"/>
</dbReference>
<accession>A0AAU9K9B4</accession>
<dbReference type="InterPro" id="IPR017871">
    <property type="entry name" value="ABC_transporter-like_CS"/>
</dbReference>
<feature type="compositionally biased region" description="Basic and acidic residues" evidence="10">
    <location>
        <begin position="1209"/>
        <end position="1223"/>
    </location>
</feature>
<dbReference type="SUPFAM" id="SSF90123">
    <property type="entry name" value="ABC transporter transmembrane region"/>
    <property type="match status" value="2"/>
</dbReference>
<protein>
    <submittedName>
        <fullName evidence="14">Uncharacterized protein</fullName>
    </submittedName>
</protein>
<dbReference type="FunFam" id="3.40.50.300:FF:000074">
    <property type="entry name" value="Multidrug resistance-associated protein 5 isoform 1"/>
    <property type="match status" value="1"/>
</dbReference>
<feature type="transmembrane region" description="Helical" evidence="11">
    <location>
        <begin position="512"/>
        <end position="529"/>
    </location>
</feature>
<evidence type="ECO:0000256" key="4">
    <source>
        <dbReference type="ARBA" id="ARBA00022692"/>
    </source>
</evidence>
<feature type="transmembrane region" description="Helical" evidence="11">
    <location>
        <begin position="326"/>
        <end position="346"/>
    </location>
</feature>
<dbReference type="FunFam" id="3.40.50.300:FF:000997">
    <property type="entry name" value="Multidrug resistance-associated protein 1"/>
    <property type="match status" value="1"/>
</dbReference>
<feature type="domain" description="ABC transporter" evidence="12">
    <location>
        <begin position="626"/>
        <end position="851"/>
    </location>
</feature>
<feature type="transmembrane region" description="Helical" evidence="11">
    <location>
        <begin position="83"/>
        <end position="102"/>
    </location>
</feature>
<feature type="transmembrane region" description="Helical" evidence="11">
    <location>
        <begin position="535"/>
        <end position="562"/>
    </location>
</feature>
<evidence type="ECO:0000256" key="2">
    <source>
        <dbReference type="ARBA" id="ARBA00009726"/>
    </source>
</evidence>
<dbReference type="GO" id="GO:0005524">
    <property type="term" value="F:ATP binding"/>
    <property type="evidence" value="ECO:0007669"/>
    <property type="project" value="UniProtKB-KW"/>
</dbReference>
<dbReference type="Pfam" id="PF00664">
    <property type="entry name" value="ABC_membrane"/>
    <property type="match status" value="2"/>
</dbReference>
<keyword evidence="3" id="KW-0813">Transport</keyword>
<evidence type="ECO:0000259" key="12">
    <source>
        <dbReference type="PROSITE" id="PS50893"/>
    </source>
</evidence>
<feature type="domain" description="ABC transmembrane type-1" evidence="13">
    <location>
        <begin position="291"/>
        <end position="581"/>
    </location>
</feature>
<feature type="transmembrane region" description="Helical" evidence="11">
    <location>
        <begin position="123"/>
        <end position="143"/>
    </location>
</feature>
<dbReference type="CDD" id="cd18580">
    <property type="entry name" value="ABC_6TM_ABCC_D2"/>
    <property type="match status" value="1"/>
</dbReference>
<keyword evidence="4 11" id="KW-0812">Transmembrane</keyword>
<dbReference type="PROSITE" id="PS50893">
    <property type="entry name" value="ABC_TRANSPORTER_2"/>
    <property type="match status" value="2"/>
</dbReference>
<feature type="domain" description="ABC transporter" evidence="12">
    <location>
        <begin position="1229"/>
        <end position="1462"/>
    </location>
</feature>
<evidence type="ECO:0000313" key="15">
    <source>
        <dbReference type="Proteomes" id="UP001162131"/>
    </source>
</evidence>
<comment type="subcellular location">
    <subcellularLocation>
        <location evidence="1">Endomembrane system</location>
        <topology evidence="1">Multi-pass membrane protein</topology>
    </subcellularLocation>
</comment>
<dbReference type="InterPro" id="IPR003439">
    <property type="entry name" value="ABC_transporter-like_ATP-bd"/>
</dbReference>
<dbReference type="GO" id="GO:0140359">
    <property type="term" value="F:ABC-type transporter activity"/>
    <property type="evidence" value="ECO:0007669"/>
    <property type="project" value="InterPro"/>
</dbReference>
<organism evidence="14 15">
    <name type="scientific">Blepharisma stoltei</name>
    <dbReference type="NCBI Taxonomy" id="1481888"/>
    <lineage>
        <taxon>Eukaryota</taxon>
        <taxon>Sar</taxon>
        <taxon>Alveolata</taxon>
        <taxon>Ciliophora</taxon>
        <taxon>Postciliodesmatophora</taxon>
        <taxon>Heterotrichea</taxon>
        <taxon>Heterotrichida</taxon>
        <taxon>Blepharismidae</taxon>
        <taxon>Blepharisma</taxon>
    </lineage>
</organism>
<dbReference type="InterPro" id="IPR050173">
    <property type="entry name" value="ABC_transporter_C-like"/>
</dbReference>
<feature type="transmembrane region" description="Helical" evidence="11">
    <location>
        <begin position="1032"/>
        <end position="1059"/>
    </location>
</feature>
<evidence type="ECO:0000256" key="8">
    <source>
        <dbReference type="ARBA" id="ARBA00022989"/>
    </source>
</evidence>
<dbReference type="InterPro" id="IPR044746">
    <property type="entry name" value="ABCC_6TM_D1"/>
</dbReference>
<feature type="transmembrane region" description="Helical" evidence="11">
    <location>
        <begin position="290"/>
        <end position="314"/>
    </location>
</feature>
<evidence type="ECO:0000313" key="14">
    <source>
        <dbReference type="EMBL" id="CAG9334809.1"/>
    </source>
</evidence>
<dbReference type="GO" id="GO:0012505">
    <property type="term" value="C:endomembrane system"/>
    <property type="evidence" value="ECO:0007669"/>
    <property type="project" value="UniProtKB-SubCell"/>
</dbReference>
<keyword evidence="5" id="KW-0677">Repeat</keyword>